<reference evidence="10 11" key="1">
    <citation type="journal article" date="2016" name="Nat. Commun.">
        <title>Thousands of microbial genomes shed light on interconnected biogeochemical processes in an aquifer system.</title>
        <authorList>
            <person name="Anantharaman K."/>
            <person name="Brown C.T."/>
            <person name="Hug L.A."/>
            <person name="Sharon I."/>
            <person name="Castelle C.J."/>
            <person name="Probst A.J."/>
            <person name="Thomas B.C."/>
            <person name="Singh A."/>
            <person name="Wilkins M.J."/>
            <person name="Karaoz U."/>
            <person name="Brodie E.L."/>
            <person name="Williams K.H."/>
            <person name="Hubbard S.S."/>
            <person name="Banfield J.F."/>
        </authorList>
    </citation>
    <scope>NUCLEOTIDE SEQUENCE [LARGE SCALE GENOMIC DNA]</scope>
</reference>
<feature type="transmembrane region" description="Helical" evidence="7">
    <location>
        <begin position="50"/>
        <end position="71"/>
    </location>
</feature>
<evidence type="ECO:0000256" key="2">
    <source>
        <dbReference type="ARBA" id="ARBA00005551"/>
    </source>
</evidence>
<feature type="transmembrane region" description="Helical" evidence="7">
    <location>
        <begin position="111"/>
        <end position="130"/>
    </location>
</feature>
<dbReference type="InterPro" id="IPR038770">
    <property type="entry name" value="Na+/solute_symporter_sf"/>
</dbReference>
<dbReference type="InterPro" id="IPR003148">
    <property type="entry name" value="RCK_N"/>
</dbReference>
<organism evidence="10 11">
    <name type="scientific">Candidatus Woesebacteria bacterium RIFCSPHIGHO2_01_FULL_38_26b</name>
    <dbReference type="NCBI Taxonomy" id="1802491"/>
    <lineage>
        <taxon>Bacteria</taxon>
        <taxon>Candidatus Woeseibacteriota</taxon>
    </lineage>
</organism>
<evidence type="ECO:0000256" key="5">
    <source>
        <dbReference type="ARBA" id="ARBA00022989"/>
    </source>
</evidence>
<dbReference type="GO" id="GO:0015297">
    <property type="term" value="F:antiporter activity"/>
    <property type="evidence" value="ECO:0007669"/>
    <property type="project" value="InterPro"/>
</dbReference>
<dbReference type="Gene3D" id="3.40.50.720">
    <property type="entry name" value="NAD(P)-binding Rossmann-like Domain"/>
    <property type="match status" value="1"/>
</dbReference>
<keyword evidence="6 7" id="KW-0472">Membrane</keyword>
<dbReference type="SUPFAM" id="SSF51735">
    <property type="entry name" value="NAD(P)-binding Rossmann-fold domains"/>
    <property type="match status" value="1"/>
</dbReference>
<dbReference type="Gene3D" id="1.20.1530.20">
    <property type="match status" value="1"/>
</dbReference>
<feature type="domain" description="Cation/H+ exchanger transmembrane" evidence="8">
    <location>
        <begin position="11"/>
        <end position="363"/>
    </location>
</feature>
<dbReference type="Pfam" id="PF02254">
    <property type="entry name" value="TrkA_N"/>
    <property type="match status" value="1"/>
</dbReference>
<proteinExistence type="inferred from homology"/>
<gene>
    <name evidence="10" type="ORF">A2771_01200</name>
</gene>
<keyword evidence="3" id="KW-0813">Transport</keyword>
<name>A0A1F7Y4V9_9BACT</name>
<feature type="transmembrane region" description="Helical" evidence="7">
    <location>
        <begin position="6"/>
        <end position="23"/>
    </location>
</feature>
<evidence type="ECO:0000259" key="8">
    <source>
        <dbReference type="Pfam" id="PF00999"/>
    </source>
</evidence>
<dbReference type="GO" id="GO:1902600">
    <property type="term" value="P:proton transmembrane transport"/>
    <property type="evidence" value="ECO:0007669"/>
    <property type="project" value="InterPro"/>
</dbReference>
<dbReference type="Pfam" id="PF00999">
    <property type="entry name" value="Na_H_Exchanger"/>
    <property type="match status" value="1"/>
</dbReference>
<keyword evidence="4 7" id="KW-0812">Transmembrane</keyword>
<dbReference type="GO" id="GO:0006813">
    <property type="term" value="P:potassium ion transport"/>
    <property type="evidence" value="ECO:0007669"/>
    <property type="project" value="InterPro"/>
</dbReference>
<feature type="transmembrane region" description="Helical" evidence="7">
    <location>
        <begin position="290"/>
        <end position="308"/>
    </location>
</feature>
<feature type="transmembrane region" description="Helical" evidence="7">
    <location>
        <begin position="83"/>
        <end position="105"/>
    </location>
</feature>
<feature type="transmembrane region" description="Helical" evidence="7">
    <location>
        <begin position="351"/>
        <end position="369"/>
    </location>
</feature>
<dbReference type="PANTHER" id="PTHR42751:SF3">
    <property type="entry name" value="SODIUM_GLUTAMATE SYMPORTER"/>
    <property type="match status" value="1"/>
</dbReference>
<feature type="transmembrane region" description="Helical" evidence="7">
    <location>
        <begin position="211"/>
        <end position="230"/>
    </location>
</feature>
<comment type="caution">
    <text evidence="10">The sequence shown here is derived from an EMBL/GenBank/DDBJ whole genome shotgun (WGS) entry which is preliminary data.</text>
</comment>
<evidence type="ECO:0000259" key="9">
    <source>
        <dbReference type="Pfam" id="PF02254"/>
    </source>
</evidence>
<evidence type="ECO:0000256" key="7">
    <source>
        <dbReference type="SAM" id="Phobius"/>
    </source>
</evidence>
<dbReference type="InterPro" id="IPR006153">
    <property type="entry name" value="Cation/H_exchanger_TM"/>
</dbReference>
<evidence type="ECO:0000313" key="11">
    <source>
        <dbReference type="Proteomes" id="UP000176741"/>
    </source>
</evidence>
<evidence type="ECO:0000256" key="6">
    <source>
        <dbReference type="ARBA" id="ARBA00023136"/>
    </source>
</evidence>
<comment type="subcellular location">
    <subcellularLocation>
        <location evidence="1">Membrane</location>
        <topology evidence="1">Multi-pass membrane protein</topology>
    </subcellularLocation>
</comment>
<feature type="transmembrane region" description="Helical" evidence="7">
    <location>
        <begin position="264"/>
        <end position="284"/>
    </location>
</feature>
<feature type="domain" description="RCK N-terminal" evidence="9">
    <location>
        <begin position="406"/>
        <end position="521"/>
    </location>
</feature>
<comment type="similarity">
    <text evidence="2">Belongs to the monovalent cation:proton antiporter 2 (CPA2) transporter (TC 2.A.37) family.</text>
</comment>
<dbReference type="PANTHER" id="PTHR42751">
    <property type="entry name" value="SODIUM/HYDROGEN EXCHANGER FAMILY/TRKA DOMAIN PROTEIN"/>
    <property type="match status" value="1"/>
</dbReference>
<feature type="transmembrane region" description="Helical" evidence="7">
    <location>
        <begin position="173"/>
        <end position="191"/>
    </location>
</feature>
<evidence type="ECO:0000313" key="10">
    <source>
        <dbReference type="EMBL" id="OGM21585.1"/>
    </source>
</evidence>
<dbReference type="GO" id="GO:0016020">
    <property type="term" value="C:membrane"/>
    <property type="evidence" value="ECO:0007669"/>
    <property type="project" value="UniProtKB-SubCell"/>
</dbReference>
<dbReference type="InterPro" id="IPR036291">
    <property type="entry name" value="NAD(P)-bd_dom_sf"/>
</dbReference>
<evidence type="ECO:0000256" key="4">
    <source>
        <dbReference type="ARBA" id="ARBA00022692"/>
    </source>
</evidence>
<feature type="transmembrane region" description="Helical" evidence="7">
    <location>
        <begin position="28"/>
        <end position="44"/>
    </location>
</feature>
<evidence type="ECO:0000256" key="1">
    <source>
        <dbReference type="ARBA" id="ARBA00004141"/>
    </source>
</evidence>
<feature type="transmembrane region" description="Helical" evidence="7">
    <location>
        <begin position="142"/>
        <end position="161"/>
    </location>
</feature>
<protein>
    <submittedName>
        <fullName evidence="10">Uncharacterized protein</fullName>
    </submittedName>
</protein>
<dbReference type="AlphaFoldDB" id="A0A1F7Y4V9"/>
<keyword evidence="5 7" id="KW-1133">Transmembrane helix</keyword>
<accession>A0A1F7Y4V9</accession>
<feature type="transmembrane region" description="Helical" evidence="7">
    <location>
        <begin position="320"/>
        <end position="339"/>
    </location>
</feature>
<evidence type="ECO:0000256" key="3">
    <source>
        <dbReference type="ARBA" id="ARBA00022448"/>
    </source>
</evidence>
<sequence>MDFTQIAIFLVIAAIVGVIAKSLRQPPLVGYLFAGIILSLGGFIKDTPTLSSLAQIGVTLLLFLLGMEMNLKDIPTVGKSSIIIGLGQMIITSASGYLLAILMGFTPMASLYIAVALTFSSTIIVIKFLSEKRDLKSLYGKIAVGTLLFQDFIAMIILIILSGIKQGSSDPLAILTIFIKTIVLFIGAFLLSKKVMPILYEKVISSSNELLFIVSIAWALGVASFVSGAFGFTPEIGGFLAGLTLSNLPEHLQIASLTRPLRDFFLTIFFVYLGAKLTIVSNTLTVILEGVIFSLFVLIGKPIIVFIVKGLLGYRKRTSFLTGITMGQISEFSFIMLVMGESLGHVGKKEVGLVILVGVVTMTMSTYLIQGAEKIYSLLSSYLVIFERKKTKESVLISETKLTDHIILVGAGRTGLSLTRYFKKKNLTFIVVDFDPTVFNKLTADNIPIVFGDINDMDIIEASNIKYARLLVSTVPSFEDNLLILKNINLIKRQLPTILTAGDMKDGIRLYEAGASYVIVPEIAAGEHIRHILDVFGTQGERLKEVGKSHFERLIFT</sequence>
<dbReference type="Proteomes" id="UP000176741">
    <property type="component" value="Unassembled WGS sequence"/>
</dbReference>
<dbReference type="EMBL" id="MGGD01000006">
    <property type="protein sequence ID" value="OGM21585.1"/>
    <property type="molecule type" value="Genomic_DNA"/>
</dbReference>